<evidence type="ECO:0000256" key="1">
    <source>
        <dbReference type="SAM" id="Phobius"/>
    </source>
</evidence>
<dbReference type="EMBL" id="JBHTGQ010000028">
    <property type="protein sequence ID" value="MFC7750782.1"/>
    <property type="molecule type" value="Genomic_DNA"/>
</dbReference>
<sequence length="330" mass="36303">MIGIRSRLQAFWRTEEGTQTVESSLVAPAVLMFSVVLVALGFLFFRQALLYADARLAAERISGAWDASAIHPVTGAFSPYQRDGLYWRLFNNGDAAFGWGAEGAASPGSGDSLSRRKLERQQLWFPLESSGLAAYHNGLFSRKAEVRLDSSLSMPDAFSSLPGSKLLTMTASAPVTDPAETIRHADLLRSYIPLIMGYVSRGKAGQILDKFRGSPAPAVYAEEAQARRQLQQTVKGKERTLTLTDGDQQRTRLVDAIDRESIGHQALLGAQSLSKEIRQQIEKDKRLVETGQLQGVVWHFYRNAKTGKMGPSKSLLRELEKAGIGVVLHE</sequence>
<feature type="transmembrane region" description="Helical" evidence="1">
    <location>
        <begin position="25"/>
        <end position="45"/>
    </location>
</feature>
<keyword evidence="3" id="KW-1185">Reference proteome</keyword>
<proteinExistence type="predicted"/>
<accession>A0ABW2V844</accession>
<organism evidence="2 3">
    <name type="scientific">Paenibacillus thermoaerophilus</name>
    <dbReference type="NCBI Taxonomy" id="1215385"/>
    <lineage>
        <taxon>Bacteria</taxon>
        <taxon>Bacillati</taxon>
        <taxon>Bacillota</taxon>
        <taxon>Bacilli</taxon>
        <taxon>Bacillales</taxon>
        <taxon>Paenibacillaceae</taxon>
        <taxon>Paenibacillus</taxon>
    </lineage>
</organism>
<protein>
    <submittedName>
        <fullName evidence="2">TadE/TadG family type IV pilus assembly protein</fullName>
    </submittedName>
</protein>
<name>A0ABW2V844_9BACL</name>
<reference evidence="3" key="1">
    <citation type="journal article" date="2019" name="Int. J. Syst. Evol. Microbiol.">
        <title>The Global Catalogue of Microorganisms (GCM) 10K type strain sequencing project: providing services to taxonomists for standard genome sequencing and annotation.</title>
        <authorList>
            <consortium name="The Broad Institute Genomics Platform"/>
            <consortium name="The Broad Institute Genome Sequencing Center for Infectious Disease"/>
            <person name="Wu L."/>
            <person name="Ma J."/>
        </authorList>
    </citation>
    <scope>NUCLEOTIDE SEQUENCE [LARGE SCALE GENOMIC DNA]</scope>
    <source>
        <strain evidence="3">JCM 18657</strain>
    </source>
</reference>
<evidence type="ECO:0000313" key="3">
    <source>
        <dbReference type="Proteomes" id="UP001596528"/>
    </source>
</evidence>
<comment type="caution">
    <text evidence="2">The sequence shown here is derived from an EMBL/GenBank/DDBJ whole genome shotgun (WGS) entry which is preliminary data.</text>
</comment>
<dbReference type="Proteomes" id="UP001596528">
    <property type="component" value="Unassembled WGS sequence"/>
</dbReference>
<dbReference type="RefSeq" id="WP_138789134.1">
    <property type="nucleotide sequence ID" value="NZ_JBHTGQ010000028.1"/>
</dbReference>
<keyword evidence="1" id="KW-0812">Transmembrane</keyword>
<evidence type="ECO:0000313" key="2">
    <source>
        <dbReference type="EMBL" id="MFC7750782.1"/>
    </source>
</evidence>
<gene>
    <name evidence="2" type="ORF">ACFQWB_12715</name>
</gene>
<keyword evidence="1" id="KW-1133">Transmembrane helix</keyword>
<keyword evidence="1" id="KW-0472">Membrane</keyword>